<organism evidence="1 2">
    <name type="scientific">Lepagella muris</name>
    <dbReference type="NCBI Taxonomy" id="3032870"/>
    <lineage>
        <taxon>Bacteria</taxon>
        <taxon>Pseudomonadati</taxon>
        <taxon>Bacteroidota</taxon>
        <taxon>Bacteroidia</taxon>
        <taxon>Bacteroidales</taxon>
        <taxon>Muribaculaceae</taxon>
        <taxon>Lepagella</taxon>
    </lineage>
</organism>
<dbReference type="Proteomes" id="UP000306319">
    <property type="component" value="Unassembled WGS sequence"/>
</dbReference>
<name>A0AC61RHY9_9BACT</name>
<protein>
    <submittedName>
        <fullName evidence="1">Fe-S cluster assembly protein SufB</fullName>
    </submittedName>
</protein>
<proteinExistence type="predicted"/>
<sequence>MEEVREDGSLQQDDVLQKAANSEYKYGFTSDIDTEIVPPGLDEDVIRFISKVKGEPDWLLDFRLKAFRHWLTLPMPDWAHLNIPPIDFQAISYYAAPKKKELKKSLDEVDPELIDTFNKLGISLEEQKQLAGVAVDAVMDSVSVKTTHREKLAELGVIFCSFSEAVKDYPDLVKKYLGSVVSYRDNFFAALNSAVFSDGSFVYIPKGVRCPMELSTYFRINASGTGQFERTLIVADDDAYVSYLEGCTAPMRDENQLHAAIVEIICEERSEVKYSTVQNWYAGDKDGKGGIYNFVTKRGLCRGHRSKISWTQVETGSAITWKYPSCVLKGDESVGEFYSVAVTNNYQQADTGTKMIHVGRNSRSTIVSKGISAGKSQNSYRGLVKVAKDAANCRNYTQCDSLLMGNQCGAHTFPYIDVQNSTSTVEHEATTSKINEAQLFYCRQRGIPTEEAVALIVNGYAKEVMNKLPMEFAVEAQKLLQITLEGSVG</sequence>
<keyword evidence="2" id="KW-1185">Reference proteome</keyword>
<gene>
    <name evidence="1" type="primary">sufB</name>
    <name evidence="1" type="ORF">E5331_12685</name>
</gene>
<comment type="caution">
    <text evidence="1">The sequence shown here is derived from an EMBL/GenBank/DDBJ whole genome shotgun (WGS) entry which is preliminary data.</text>
</comment>
<dbReference type="EMBL" id="SRYB01000019">
    <property type="protein sequence ID" value="TGY77854.1"/>
    <property type="molecule type" value="Genomic_DNA"/>
</dbReference>
<reference evidence="1" key="1">
    <citation type="submission" date="2019-04" db="EMBL/GenBank/DDBJ databases">
        <title>Microbes associate with the intestines of laboratory mice.</title>
        <authorList>
            <person name="Navarre W."/>
            <person name="Wong E."/>
            <person name="Huang K."/>
            <person name="Tropini C."/>
            <person name="Ng K."/>
            <person name="Yu B."/>
        </authorList>
    </citation>
    <scope>NUCLEOTIDE SEQUENCE</scope>
    <source>
        <strain evidence="1">NM04_E33</strain>
    </source>
</reference>
<accession>A0AC61RHY9</accession>
<evidence type="ECO:0000313" key="2">
    <source>
        <dbReference type="Proteomes" id="UP000306319"/>
    </source>
</evidence>
<evidence type="ECO:0000313" key="1">
    <source>
        <dbReference type="EMBL" id="TGY77854.1"/>
    </source>
</evidence>